<proteinExistence type="predicted"/>
<evidence type="ECO:0000256" key="1">
    <source>
        <dbReference type="SAM" id="MobiDB-lite"/>
    </source>
</evidence>
<feature type="compositionally biased region" description="Low complexity" evidence="1">
    <location>
        <begin position="14"/>
        <end position="27"/>
    </location>
</feature>
<feature type="region of interest" description="Disordered" evidence="1">
    <location>
        <begin position="14"/>
        <end position="35"/>
    </location>
</feature>
<organism evidence="2">
    <name type="scientific">Eucampia antarctica</name>
    <dbReference type="NCBI Taxonomy" id="49252"/>
    <lineage>
        <taxon>Eukaryota</taxon>
        <taxon>Sar</taxon>
        <taxon>Stramenopiles</taxon>
        <taxon>Ochrophyta</taxon>
        <taxon>Bacillariophyta</taxon>
        <taxon>Mediophyceae</taxon>
        <taxon>Biddulphiophycidae</taxon>
        <taxon>Hemiaulales</taxon>
        <taxon>Hemiaulaceae</taxon>
        <taxon>Eucampia</taxon>
    </lineage>
</organism>
<sequence>MLLDEALWCTSSVRYSSSDNNSSSISSSHKDDATGKMNIMNNNNESGYVHPLSQIVLEHLQDTRSDWTVEQNMTLLTIHPSDGTITLRNDDTSDDEMVGKKKKIWTSFESEDKTHWLHVAVDNDNGDDKNDGNKLVGRYLLQDNLKPPWHSDSRSTHEKVKHAVDEMIEKLSSPS</sequence>
<dbReference type="AlphaFoldDB" id="A0A7S2RAY3"/>
<gene>
    <name evidence="2" type="ORF">EANT1437_LOCUS5525</name>
</gene>
<protein>
    <submittedName>
        <fullName evidence="2">Uncharacterized protein</fullName>
    </submittedName>
</protein>
<reference evidence="2" key="1">
    <citation type="submission" date="2021-01" db="EMBL/GenBank/DDBJ databases">
        <authorList>
            <person name="Corre E."/>
            <person name="Pelletier E."/>
            <person name="Niang G."/>
            <person name="Scheremetjew M."/>
            <person name="Finn R."/>
            <person name="Kale V."/>
            <person name="Holt S."/>
            <person name="Cochrane G."/>
            <person name="Meng A."/>
            <person name="Brown T."/>
            <person name="Cohen L."/>
        </authorList>
    </citation>
    <scope>NUCLEOTIDE SEQUENCE</scope>
    <source>
        <strain evidence="2">CCMP1452</strain>
    </source>
</reference>
<dbReference type="EMBL" id="HBHI01010806">
    <property type="protein sequence ID" value="CAD9665810.1"/>
    <property type="molecule type" value="Transcribed_RNA"/>
</dbReference>
<evidence type="ECO:0000313" key="2">
    <source>
        <dbReference type="EMBL" id="CAD9665810.1"/>
    </source>
</evidence>
<name>A0A7S2RAY3_9STRA</name>
<accession>A0A7S2RAY3</accession>